<protein>
    <submittedName>
        <fullName evidence="1">HD domain-containing protein</fullName>
    </submittedName>
</protein>
<comment type="caution">
    <text evidence="1">The sequence shown here is derived from an EMBL/GenBank/DDBJ whole genome shotgun (WGS) entry which is preliminary data.</text>
</comment>
<dbReference type="SMART" id="SM00471">
    <property type="entry name" value="HDc"/>
    <property type="match status" value="1"/>
</dbReference>
<organism evidence="1 2">
    <name type="scientific">Metabacillus sediminilitoris</name>
    <dbReference type="NCBI Taxonomy" id="2567941"/>
    <lineage>
        <taxon>Bacteria</taxon>
        <taxon>Bacillati</taxon>
        <taxon>Bacillota</taxon>
        <taxon>Bacilli</taxon>
        <taxon>Bacillales</taxon>
        <taxon>Bacillaceae</taxon>
        <taxon>Metabacillus</taxon>
    </lineage>
</organism>
<gene>
    <name evidence="1" type="ORF">E6W99_22560</name>
</gene>
<dbReference type="Gene3D" id="1.10.472.50">
    <property type="entry name" value="HD-domain/PDEase-like"/>
    <property type="match status" value="1"/>
</dbReference>
<proteinExistence type="predicted"/>
<dbReference type="PANTHER" id="PTHR33594:SF1">
    <property type="entry name" value="HD_PDEASE DOMAIN-CONTAINING PROTEIN"/>
    <property type="match status" value="1"/>
</dbReference>
<dbReference type="PROSITE" id="PS51831">
    <property type="entry name" value="HD"/>
    <property type="match status" value="1"/>
</dbReference>
<reference evidence="1 2" key="1">
    <citation type="submission" date="2019-04" db="EMBL/GenBank/DDBJ databases">
        <title>Bacillus sediminilitoris sp. nov., isolated from a tidal flat sediment on the East China Sea.</title>
        <authorList>
            <person name="Wei Y."/>
            <person name="Mao H."/>
            <person name="Fang J."/>
        </authorList>
    </citation>
    <scope>NUCLEOTIDE SEQUENCE [LARGE SCALE GENOMIC DNA]</scope>
    <source>
        <strain evidence="1 2">DSL-17</strain>
    </source>
</reference>
<sequence length="219" mass="25201">MKEKDVITKIENVVYQILQKEGSGHDWWHIERVRRMAVRIADAEHANRFIVELAALLHDLIDDKLPENMKLDIHDVEQILERMGISDEDVLEIINIIQIISFRKQTPSSQLSLEAKVVQDADRLDAIGAIGIARTFAYAGAKGNLIYQPNDQKGTDAIGHFYDKLLKLKDLMNTATGKCLAEERHQYLHTYLEQFYREWNGLNELENNFSPNVMISRGK</sequence>
<dbReference type="Gene3D" id="1.20.58.1910">
    <property type="match status" value="1"/>
</dbReference>
<dbReference type="InterPro" id="IPR006674">
    <property type="entry name" value="HD_domain"/>
</dbReference>
<dbReference type="Pfam" id="PF01966">
    <property type="entry name" value="HD"/>
    <property type="match status" value="1"/>
</dbReference>
<dbReference type="RefSeq" id="WP_136358082.1">
    <property type="nucleotide sequence ID" value="NZ_CP046266.1"/>
</dbReference>
<dbReference type="EMBL" id="SSNT01000023">
    <property type="protein sequence ID" value="THF75994.1"/>
    <property type="molecule type" value="Genomic_DNA"/>
</dbReference>
<evidence type="ECO:0000313" key="1">
    <source>
        <dbReference type="EMBL" id="THF75994.1"/>
    </source>
</evidence>
<name>A0A4S4BMH0_9BACI</name>
<dbReference type="AlphaFoldDB" id="A0A4S4BMH0"/>
<dbReference type="SUPFAM" id="SSF109604">
    <property type="entry name" value="HD-domain/PDEase-like"/>
    <property type="match status" value="1"/>
</dbReference>
<evidence type="ECO:0000313" key="2">
    <source>
        <dbReference type="Proteomes" id="UP000310334"/>
    </source>
</evidence>
<dbReference type="OrthoDB" id="9797344at2"/>
<dbReference type="PANTHER" id="PTHR33594">
    <property type="entry name" value="SUPERFAMILY HYDROLASE, PUTATIVE (AFU_ORTHOLOGUE AFUA_1G03035)-RELATED"/>
    <property type="match status" value="1"/>
</dbReference>
<dbReference type="Proteomes" id="UP000310334">
    <property type="component" value="Unassembled WGS sequence"/>
</dbReference>
<keyword evidence="2" id="KW-1185">Reference proteome</keyword>
<accession>A0A4S4BMH0</accession>
<dbReference type="InterPro" id="IPR003607">
    <property type="entry name" value="HD/PDEase_dom"/>
</dbReference>
<dbReference type="CDD" id="cd00077">
    <property type="entry name" value="HDc"/>
    <property type="match status" value="1"/>
</dbReference>